<evidence type="ECO:0000313" key="2">
    <source>
        <dbReference type="EMBL" id="PSK56038.1"/>
    </source>
</evidence>
<feature type="region of interest" description="Disordered" evidence="1">
    <location>
        <begin position="187"/>
        <end position="218"/>
    </location>
</feature>
<evidence type="ECO:0000256" key="1">
    <source>
        <dbReference type="SAM" id="MobiDB-lite"/>
    </source>
</evidence>
<dbReference type="OrthoDB" id="202825at2759"/>
<dbReference type="PANTHER" id="PTHR47551:SF1">
    <property type="entry name" value="TUBULIN--TYROSINE LIGASE PBY1-RELATED"/>
    <property type="match status" value="1"/>
</dbReference>
<gene>
    <name evidence="2" type="ORF">B9Z65_4916</name>
</gene>
<protein>
    <submittedName>
        <fullName evidence="2">Uncharacterized protein</fullName>
    </submittedName>
</protein>
<proteinExistence type="predicted"/>
<dbReference type="Proteomes" id="UP000243723">
    <property type="component" value="Unassembled WGS sequence"/>
</dbReference>
<keyword evidence="3" id="KW-1185">Reference proteome</keyword>
<dbReference type="InterPro" id="IPR004344">
    <property type="entry name" value="TTL/TTLL_fam"/>
</dbReference>
<dbReference type="Pfam" id="PF03133">
    <property type="entry name" value="TTL"/>
    <property type="match status" value="1"/>
</dbReference>
<sequence>MGSSIDNEGTSILDTKINTLIDYQDLYVDPLLTAVLSELPINRITTLADPAIPTLIWAQYESLPFDLAMSHPTTLLLNSYVFRKALIRKHYLATTVRNWIIKHPTTCLRRHVQPSVDFELDYAEFLDDALMEAEGDELVQSLQANEEREPREREWWILKAGMAERGGGIRIFSTMAELEGIFEAWDPESDDEDDAVGSGAEKEPSSASSGGAKIEGEKDEGIVTSQMRHFVAQRYVDRPLLLEAPFESAGRKFHVRTYVVAVEALKIFVYRSMLALFAGREYRSPGADEDPNEGLSGHLTNTCLQTGEREGSVHAFWSLPEKAGELGADWKEKAFEQICDSTREVFEAAAREMMIHFQPLPNAFEIFGLDYLVDESGDVSLLEVNAFPDFAQTGPNLKALVANLFTGVVDVAVKPFFDVKESEQVSDMIKVLDIDLGRR</sequence>
<accession>A0A2P8A6F7</accession>
<reference evidence="2 3" key="1">
    <citation type="submission" date="2017-05" db="EMBL/GenBank/DDBJ databases">
        <title>Draft genome sequence of Elsinoe australis.</title>
        <authorList>
            <person name="Cheng Q."/>
        </authorList>
    </citation>
    <scope>NUCLEOTIDE SEQUENCE [LARGE SCALE GENOMIC DNA]</scope>
    <source>
        <strain evidence="2 3">NL1</strain>
    </source>
</reference>
<dbReference type="GO" id="GO:0000932">
    <property type="term" value="C:P-body"/>
    <property type="evidence" value="ECO:0007669"/>
    <property type="project" value="TreeGrafter"/>
</dbReference>
<dbReference type="EMBL" id="NHZQ01000066">
    <property type="protein sequence ID" value="PSK56038.1"/>
    <property type="molecule type" value="Genomic_DNA"/>
</dbReference>
<evidence type="ECO:0000313" key="3">
    <source>
        <dbReference type="Proteomes" id="UP000243723"/>
    </source>
</evidence>
<dbReference type="Gene3D" id="3.30.470.20">
    <property type="entry name" value="ATP-grasp fold, B domain"/>
    <property type="match status" value="1"/>
</dbReference>
<name>A0A2P8A6F7_9PEZI</name>
<dbReference type="AlphaFoldDB" id="A0A2P8A6F7"/>
<dbReference type="PANTHER" id="PTHR47551">
    <property type="entry name" value="TUBULIN--TYROSINE LIGASE PBY1-RELATED"/>
    <property type="match status" value="1"/>
</dbReference>
<dbReference type="SUPFAM" id="SSF56059">
    <property type="entry name" value="Glutathione synthetase ATP-binding domain-like"/>
    <property type="match status" value="1"/>
</dbReference>
<dbReference type="InterPro" id="IPR027746">
    <property type="entry name" value="TTL"/>
</dbReference>
<dbReference type="PROSITE" id="PS51221">
    <property type="entry name" value="TTL"/>
    <property type="match status" value="1"/>
</dbReference>
<dbReference type="STRING" id="40998.A0A2P8A6F7"/>
<organism evidence="2 3">
    <name type="scientific">Elsinoe australis</name>
    <dbReference type="NCBI Taxonomy" id="40998"/>
    <lineage>
        <taxon>Eukaryota</taxon>
        <taxon>Fungi</taxon>
        <taxon>Dikarya</taxon>
        <taxon>Ascomycota</taxon>
        <taxon>Pezizomycotina</taxon>
        <taxon>Dothideomycetes</taxon>
        <taxon>Dothideomycetidae</taxon>
        <taxon>Myriangiales</taxon>
        <taxon>Elsinoaceae</taxon>
        <taxon>Elsinoe</taxon>
    </lineage>
</organism>
<comment type="caution">
    <text evidence="2">The sequence shown here is derived from an EMBL/GenBank/DDBJ whole genome shotgun (WGS) entry which is preliminary data.</text>
</comment>